<evidence type="ECO:0000256" key="3">
    <source>
        <dbReference type="ARBA" id="ARBA00022801"/>
    </source>
</evidence>
<dbReference type="NCBIfam" id="NF001965">
    <property type="entry name" value="PRK00742.1"/>
    <property type="match status" value="1"/>
</dbReference>
<keyword evidence="3 5" id="KW-0378">Hydrolase</keyword>
<sequence length="371" mass="40108">MIRLLIVDDSALMRRHLQKIFEAEGDFELEMARNGLEAIELARQFDPDVITLDINMPEMDGLTALSMLMAEQPRSVVMFSSLTEQGAIASLEALALGAVDFFPKPGGTISLNIDQVRDSLVAKVRAAASAQLKKAGKLRATPAAPTPSRGEPEPVEKLVEMPTDQGEGLVLIGSSTGGPRTLEEILPKLPASYPWPLVIAQHMPANFTRAFAERMNNTCALTVVEVSKPMPLEPGRAYVGMGGSDICISRRAGRPYAIPKPENKAYLWHPSVSLMVETAMQHFLPSQLIGVMLTGMGYDGADEMAELKRRGGRTLAESKESSVVFGMPAELIRRGGATEIMACTEMAATLIRWGSGKSITSSRVPRHAAHS</sequence>
<dbReference type="GO" id="GO:0008984">
    <property type="term" value="F:protein-glutamate methylesterase activity"/>
    <property type="evidence" value="ECO:0007669"/>
    <property type="project" value="UniProtKB-UniRule"/>
</dbReference>
<dbReference type="PANTHER" id="PTHR42872">
    <property type="entry name" value="PROTEIN-GLUTAMATE METHYLESTERASE/PROTEIN-GLUTAMINE GLUTAMINASE"/>
    <property type="match status" value="1"/>
</dbReference>
<keyword evidence="5 7" id="KW-0597">Phosphoprotein</keyword>
<evidence type="ECO:0000259" key="8">
    <source>
        <dbReference type="PROSITE" id="PS50110"/>
    </source>
</evidence>
<comment type="subcellular location">
    <subcellularLocation>
        <location evidence="5">Cytoplasm</location>
    </subcellularLocation>
</comment>
<keyword evidence="11" id="KW-1185">Reference proteome</keyword>
<comment type="similarity">
    <text evidence="5">Belongs to the CheB family.</text>
</comment>
<comment type="function">
    <text evidence="5">Involved in chemotaxis. Part of a chemotaxis signal transduction system that modulates chemotaxis in response to various stimuli. Catalyzes the demethylation of specific methylglutamate residues introduced into the chemoreceptors (methyl-accepting chemotaxis proteins or MCP) by CheR. Also mediates the irreversible deamidation of specific glutamine residues to glutamic acid.</text>
</comment>
<reference evidence="10 11" key="1">
    <citation type="journal article" date="2015" name="Stand. Genomic Sci.">
        <title>Genomic Encyclopedia of Bacterial and Archaeal Type Strains, Phase III: the genomes of soil and plant-associated and newly described type strains.</title>
        <authorList>
            <person name="Whitman W.B."/>
            <person name="Woyke T."/>
            <person name="Klenk H.P."/>
            <person name="Zhou Y."/>
            <person name="Lilburn T.G."/>
            <person name="Beck B.J."/>
            <person name="De Vos P."/>
            <person name="Vandamme P."/>
            <person name="Eisen J.A."/>
            <person name="Garrity G."/>
            <person name="Hugenholtz P."/>
            <person name="Kyrpides N.C."/>
        </authorList>
    </citation>
    <scope>NUCLEOTIDE SEQUENCE [LARGE SCALE GENOMIC DNA]</scope>
    <source>
        <strain evidence="10 11">CGMCC 1.6858</strain>
    </source>
</reference>
<evidence type="ECO:0000256" key="1">
    <source>
        <dbReference type="ARBA" id="ARBA00022490"/>
    </source>
</evidence>
<comment type="caution">
    <text evidence="10">The sequence shown here is derived from an EMBL/GenBank/DDBJ whole genome shotgun (WGS) entry which is preliminary data.</text>
</comment>
<protein>
    <recommendedName>
        <fullName evidence="5">Protein-glutamate methylesterase/protein-glutamine glutaminase</fullName>
        <ecNumber evidence="5">3.1.1.61</ecNumber>
        <ecNumber evidence="5">3.5.1.44</ecNumber>
    </recommendedName>
</protein>
<dbReference type="SUPFAM" id="SSF52172">
    <property type="entry name" value="CheY-like"/>
    <property type="match status" value="1"/>
</dbReference>
<dbReference type="Pfam" id="PF00072">
    <property type="entry name" value="Response_reg"/>
    <property type="match status" value="1"/>
</dbReference>
<dbReference type="InterPro" id="IPR001789">
    <property type="entry name" value="Sig_transdc_resp-reg_receiver"/>
</dbReference>
<evidence type="ECO:0000256" key="5">
    <source>
        <dbReference type="HAMAP-Rule" id="MF_00099"/>
    </source>
</evidence>
<dbReference type="AlphaFoldDB" id="A0A562Q7K3"/>
<dbReference type="Gene3D" id="3.40.50.180">
    <property type="entry name" value="Methylesterase CheB, C-terminal domain"/>
    <property type="match status" value="1"/>
</dbReference>
<evidence type="ECO:0000256" key="4">
    <source>
        <dbReference type="ARBA" id="ARBA00048267"/>
    </source>
</evidence>
<dbReference type="InterPro" id="IPR008248">
    <property type="entry name" value="CheB-like"/>
</dbReference>
<proteinExistence type="inferred from homology"/>
<comment type="PTM">
    <text evidence="5">Phosphorylated by CheA. Phosphorylation of the N-terminal regulatory domain activates the methylesterase activity.</text>
</comment>
<evidence type="ECO:0000256" key="2">
    <source>
        <dbReference type="ARBA" id="ARBA00022500"/>
    </source>
</evidence>
<feature type="active site" evidence="5 6">
    <location>
        <position position="175"/>
    </location>
</feature>
<keyword evidence="2 5" id="KW-0145">Chemotaxis</keyword>
<dbReference type="InterPro" id="IPR011006">
    <property type="entry name" value="CheY-like_superfamily"/>
</dbReference>
<gene>
    <name evidence="5" type="primary">cheB</name>
    <name evidence="10" type="ORF">IQ22_03103</name>
</gene>
<evidence type="ECO:0000259" key="9">
    <source>
        <dbReference type="PROSITE" id="PS50122"/>
    </source>
</evidence>
<dbReference type="GO" id="GO:0050568">
    <property type="term" value="F:protein-glutamine glutaminase activity"/>
    <property type="evidence" value="ECO:0007669"/>
    <property type="project" value="UniProtKB-UniRule"/>
</dbReference>
<feature type="active site" evidence="5 6">
    <location>
        <position position="299"/>
    </location>
</feature>
<dbReference type="PIRSF" id="PIRSF000876">
    <property type="entry name" value="RR_chemtxs_CheB"/>
    <property type="match status" value="1"/>
</dbReference>
<evidence type="ECO:0000256" key="6">
    <source>
        <dbReference type="PROSITE-ProRule" id="PRU00050"/>
    </source>
</evidence>
<dbReference type="InterPro" id="IPR000673">
    <property type="entry name" value="Sig_transdc_resp-reg_Me-estase"/>
</dbReference>
<dbReference type="Pfam" id="PF01339">
    <property type="entry name" value="CheB_methylest"/>
    <property type="match status" value="1"/>
</dbReference>
<dbReference type="SMART" id="SM00448">
    <property type="entry name" value="REC"/>
    <property type="match status" value="1"/>
</dbReference>
<dbReference type="OrthoDB" id="9793421at2"/>
<feature type="domain" description="CheB-type methylesterase" evidence="9">
    <location>
        <begin position="163"/>
        <end position="357"/>
    </location>
</feature>
<dbReference type="InterPro" id="IPR035909">
    <property type="entry name" value="CheB_C"/>
</dbReference>
<feature type="modified residue" description="4-aspartylphosphate" evidence="5 7">
    <location>
        <position position="53"/>
    </location>
</feature>
<dbReference type="Gene3D" id="3.40.50.2300">
    <property type="match status" value="1"/>
</dbReference>
<dbReference type="EMBL" id="VLKY01000010">
    <property type="protein sequence ID" value="TWI52727.1"/>
    <property type="molecule type" value="Genomic_DNA"/>
</dbReference>
<feature type="domain" description="Response regulatory" evidence="8">
    <location>
        <begin position="3"/>
        <end position="119"/>
    </location>
</feature>
<dbReference type="Proteomes" id="UP000316905">
    <property type="component" value="Unassembled WGS sequence"/>
</dbReference>
<comment type="domain">
    <text evidence="5">Contains a C-terminal catalytic domain, and an N-terminal region which modulates catalytic activity.</text>
</comment>
<dbReference type="HAMAP" id="MF_00099">
    <property type="entry name" value="CheB_chemtxs"/>
    <property type="match status" value="1"/>
</dbReference>
<keyword evidence="1 5" id="KW-0963">Cytoplasm</keyword>
<dbReference type="SUPFAM" id="SSF52738">
    <property type="entry name" value="Methylesterase CheB, C-terminal domain"/>
    <property type="match status" value="1"/>
</dbReference>
<name>A0A562Q7K3_9PSED</name>
<evidence type="ECO:0000313" key="10">
    <source>
        <dbReference type="EMBL" id="TWI52727.1"/>
    </source>
</evidence>
<dbReference type="CDD" id="cd16432">
    <property type="entry name" value="CheB_Rec"/>
    <property type="match status" value="1"/>
</dbReference>
<dbReference type="PROSITE" id="PS50122">
    <property type="entry name" value="CHEB"/>
    <property type="match status" value="1"/>
</dbReference>
<dbReference type="GO" id="GO:0006935">
    <property type="term" value="P:chemotaxis"/>
    <property type="evidence" value="ECO:0007669"/>
    <property type="project" value="UniProtKB-UniRule"/>
</dbReference>
<dbReference type="PROSITE" id="PS50110">
    <property type="entry name" value="RESPONSE_REGULATORY"/>
    <property type="match status" value="1"/>
</dbReference>
<comment type="catalytic activity">
    <reaction evidence="5">
        <text>L-glutaminyl-[protein] + H2O = L-glutamyl-[protein] + NH4(+)</text>
        <dbReference type="Rhea" id="RHEA:16441"/>
        <dbReference type="Rhea" id="RHEA-COMP:10207"/>
        <dbReference type="Rhea" id="RHEA-COMP:10208"/>
        <dbReference type="ChEBI" id="CHEBI:15377"/>
        <dbReference type="ChEBI" id="CHEBI:28938"/>
        <dbReference type="ChEBI" id="CHEBI:29973"/>
        <dbReference type="ChEBI" id="CHEBI:30011"/>
        <dbReference type="EC" id="3.5.1.44"/>
    </reaction>
</comment>
<feature type="active site" evidence="5 6">
    <location>
        <position position="202"/>
    </location>
</feature>
<evidence type="ECO:0000256" key="7">
    <source>
        <dbReference type="PROSITE-ProRule" id="PRU00169"/>
    </source>
</evidence>
<evidence type="ECO:0000313" key="11">
    <source>
        <dbReference type="Proteomes" id="UP000316905"/>
    </source>
</evidence>
<dbReference type="GO" id="GO:0005737">
    <property type="term" value="C:cytoplasm"/>
    <property type="evidence" value="ECO:0007669"/>
    <property type="project" value="UniProtKB-SubCell"/>
</dbReference>
<dbReference type="EC" id="3.5.1.44" evidence="5"/>
<dbReference type="EC" id="3.1.1.61" evidence="5"/>
<dbReference type="PANTHER" id="PTHR42872:SF6">
    <property type="entry name" value="PROTEIN-GLUTAMATE METHYLESTERASE_PROTEIN-GLUTAMINE GLUTAMINASE"/>
    <property type="match status" value="1"/>
</dbReference>
<dbReference type="RefSeq" id="WP_145143458.1">
    <property type="nucleotide sequence ID" value="NZ_VLKY01000010.1"/>
</dbReference>
<accession>A0A562Q7K3</accession>
<organism evidence="10 11">
    <name type="scientific">Pseudomonas duriflava</name>
    <dbReference type="NCBI Taxonomy" id="459528"/>
    <lineage>
        <taxon>Bacteria</taxon>
        <taxon>Pseudomonadati</taxon>
        <taxon>Pseudomonadota</taxon>
        <taxon>Gammaproteobacteria</taxon>
        <taxon>Pseudomonadales</taxon>
        <taxon>Pseudomonadaceae</taxon>
        <taxon>Pseudomonas</taxon>
    </lineage>
</organism>
<dbReference type="GO" id="GO:0000156">
    <property type="term" value="F:phosphorelay response regulator activity"/>
    <property type="evidence" value="ECO:0007669"/>
    <property type="project" value="InterPro"/>
</dbReference>
<comment type="catalytic activity">
    <reaction evidence="4 5">
        <text>[protein]-L-glutamate 5-O-methyl ester + H2O = L-glutamyl-[protein] + methanol + H(+)</text>
        <dbReference type="Rhea" id="RHEA:23236"/>
        <dbReference type="Rhea" id="RHEA-COMP:10208"/>
        <dbReference type="Rhea" id="RHEA-COMP:10311"/>
        <dbReference type="ChEBI" id="CHEBI:15377"/>
        <dbReference type="ChEBI" id="CHEBI:15378"/>
        <dbReference type="ChEBI" id="CHEBI:17790"/>
        <dbReference type="ChEBI" id="CHEBI:29973"/>
        <dbReference type="ChEBI" id="CHEBI:82795"/>
        <dbReference type="EC" id="3.1.1.61"/>
    </reaction>
</comment>
<dbReference type="CDD" id="cd17541">
    <property type="entry name" value="REC_CheB-like"/>
    <property type="match status" value="1"/>
</dbReference>